<protein>
    <submittedName>
        <fullName evidence="1">Uncharacterized protein</fullName>
    </submittedName>
</protein>
<keyword evidence="2" id="KW-1185">Reference proteome</keyword>
<reference evidence="1" key="2">
    <citation type="journal article" date="2023" name="IMA Fungus">
        <title>Comparative genomic study of the Penicillium genus elucidates a diverse pangenome and 15 lateral gene transfer events.</title>
        <authorList>
            <person name="Petersen C."/>
            <person name="Sorensen T."/>
            <person name="Nielsen M.R."/>
            <person name="Sondergaard T.E."/>
            <person name="Sorensen J.L."/>
            <person name="Fitzpatrick D.A."/>
            <person name="Frisvad J.C."/>
            <person name="Nielsen K.L."/>
        </authorList>
    </citation>
    <scope>NUCLEOTIDE SEQUENCE</scope>
    <source>
        <strain evidence="1">IBT 30069</strain>
    </source>
</reference>
<evidence type="ECO:0000313" key="2">
    <source>
        <dbReference type="Proteomes" id="UP001149165"/>
    </source>
</evidence>
<dbReference type="OrthoDB" id="4363044at2759"/>
<gene>
    <name evidence="1" type="ORF">N7456_006928</name>
</gene>
<comment type="caution">
    <text evidence="1">The sequence shown here is derived from an EMBL/GenBank/DDBJ whole genome shotgun (WGS) entry which is preliminary data.</text>
</comment>
<dbReference type="Proteomes" id="UP001149165">
    <property type="component" value="Unassembled WGS sequence"/>
</dbReference>
<reference evidence="1" key="1">
    <citation type="submission" date="2022-11" db="EMBL/GenBank/DDBJ databases">
        <authorList>
            <person name="Petersen C."/>
        </authorList>
    </citation>
    <scope>NUCLEOTIDE SEQUENCE</scope>
    <source>
        <strain evidence="1">IBT 30069</strain>
    </source>
</reference>
<proteinExistence type="predicted"/>
<accession>A0A9W9KCN6</accession>
<name>A0A9W9KCN6_9EURO</name>
<evidence type="ECO:0000313" key="1">
    <source>
        <dbReference type="EMBL" id="KAJ5100876.1"/>
    </source>
</evidence>
<sequence length="352" mass="38703">MVHPTGRQCPRKSLTSAEAWEKVESTAYRLGIAWHLGPKQSKQVSEAFSSLSHPSASTSHRKYRLFLHEVRRTCGLQGVRLCAAALGQNNVRDMNVSQRDALVRKLGEEKYRLLINNPSFPSIVGDTQVFGLLEAHLGSLEVEEYSEPILDFHESSPLTAHARFLQDDWQVSTDLANTQEVFEHASLEGIAAVFNGAISGAIRIRTNSSSTSVKTCSKASVTTVFPPWGGPVDCLLSLDICESMVQALAMALFNARVKWAENSLHVSFERGANLTIPNSEVTLKGVGDEAIAAVFGSEIQHATRESPIRLRELEEGRLMTECVSMIITEKSAIVNLSLGLIRGLEIQKKLYT</sequence>
<dbReference type="AlphaFoldDB" id="A0A9W9KCN6"/>
<dbReference type="EMBL" id="JAPQKH010000004">
    <property type="protein sequence ID" value="KAJ5100876.1"/>
    <property type="molecule type" value="Genomic_DNA"/>
</dbReference>
<organism evidence="1 2">
    <name type="scientific">Penicillium angulare</name>
    <dbReference type="NCBI Taxonomy" id="116970"/>
    <lineage>
        <taxon>Eukaryota</taxon>
        <taxon>Fungi</taxon>
        <taxon>Dikarya</taxon>
        <taxon>Ascomycota</taxon>
        <taxon>Pezizomycotina</taxon>
        <taxon>Eurotiomycetes</taxon>
        <taxon>Eurotiomycetidae</taxon>
        <taxon>Eurotiales</taxon>
        <taxon>Aspergillaceae</taxon>
        <taxon>Penicillium</taxon>
    </lineage>
</organism>